<proteinExistence type="predicted"/>
<gene>
    <name evidence="1" type="ORF">POM88_026909</name>
</gene>
<protein>
    <submittedName>
        <fullName evidence="1">ARM repeat superfamily protein</fullName>
    </submittedName>
</protein>
<dbReference type="Proteomes" id="UP001237642">
    <property type="component" value="Unassembled WGS sequence"/>
</dbReference>
<dbReference type="EMBL" id="JAUIZM010000006">
    <property type="protein sequence ID" value="KAK1380165.1"/>
    <property type="molecule type" value="Genomic_DNA"/>
</dbReference>
<reference evidence="1" key="1">
    <citation type="submission" date="2023-02" db="EMBL/GenBank/DDBJ databases">
        <title>Genome of toxic invasive species Heracleum sosnowskyi carries increased number of genes despite the absence of recent whole-genome duplications.</title>
        <authorList>
            <person name="Schelkunov M."/>
            <person name="Shtratnikova V."/>
            <person name="Makarenko M."/>
            <person name="Klepikova A."/>
            <person name="Omelchenko D."/>
            <person name="Novikova G."/>
            <person name="Obukhova E."/>
            <person name="Bogdanov V."/>
            <person name="Penin A."/>
            <person name="Logacheva M."/>
        </authorList>
    </citation>
    <scope>NUCLEOTIDE SEQUENCE</scope>
    <source>
        <strain evidence="1">Hsosn_3</strain>
        <tissue evidence="1">Leaf</tissue>
    </source>
</reference>
<reference evidence="1" key="2">
    <citation type="submission" date="2023-05" db="EMBL/GenBank/DDBJ databases">
        <authorList>
            <person name="Schelkunov M.I."/>
        </authorList>
    </citation>
    <scope>NUCLEOTIDE SEQUENCE</scope>
    <source>
        <strain evidence="1">Hsosn_3</strain>
        <tissue evidence="1">Leaf</tissue>
    </source>
</reference>
<dbReference type="AlphaFoldDB" id="A0AAD8I7M2"/>
<organism evidence="1 2">
    <name type="scientific">Heracleum sosnowskyi</name>
    <dbReference type="NCBI Taxonomy" id="360622"/>
    <lineage>
        <taxon>Eukaryota</taxon>
        <taxon>Viridiplantae</taxon>
        <taxon>Streptophyta</taxon>
        <taxon>Embryophyta</taxon>
        <taxon>Tracheophyta</taxon>
        <taxon>Spermatophyta</taxon>
        <taxon>Magnoliopsida</taxon>
        <taxon>eudicotyledons</taxon>
        <taxon>Gunneridae</taxon>
        <taxon>Pentapetalae</taxon>
        <taxon>asterids</taxon>
        <taxon>campanulids</taxon>
        <taxon>Apiales</taxon>
        <taxon>Apiaceae</taxon>
        <taxon>Apioideae</taxon>
        <taxon>apioid superclade</taxon>
        <taxon>Tordylieae</taxon>
        <taxon>Tordyliinae</taxon>
        <taxon>Heracleum</taxon>
    </lineage>
</organism>
<dbReference type="PIRSF" id="PIRSF031279">
    <property type="entry name" value="UCP031279"/>
    <property type="match status" value="1"/>
</dbReference>
<comment type="caution">
    <text evidence="1">The sequence shown here is derived from an EMBL/GenBank/DDBJ whole genome shotgun (WGS) entry which is preliminary data.</text>
</comment>
<dbReference type="PANTHER" id="PTHR33526:SF4">
    <property type="entry name" value="OS07G0123800 PROTEIN"/>
    <property type="match status" value="1"/>
</dbReference>
<evidence type="ECO:0000313" key="2">
    <source>
        <dbReference type="Proteomes" id="UP001237642"/>
    </source>
</evidence>
<keyword evidence="2" id="KW-1185">Reference proteome</keyword>
<dbReference type="PANTHER" id="PTHR33526">
    <property type="entry name" value="OS07G0123800 PROTEIN"/>
    <property type="match status" value="1"/>
</dbReference>
<evidence type="ECO:0000313" key="1">
    <source>
        <dbReference type="EMBL" id="KAK1380165.1"/>
    </source>
</evidence>
<dbReference type="InterPro" id="IPR016972">
    <property type="entry name" value="UCP031279"/>
</dbReference>
<name>A0AAD8I7M2_9APIA</name>
<sequence length="160" mass="17509">MAIKESKIKRCIKAPIRALGRARDLYIRTMNNLAGQIHSSGGALSYSSSSVAVLPRSFSVNSASGRYEDVDFTELLRVASAKSLGNKVELDSIRRQQSFPGNPTVGECKVVQVPRTQSVGIGRIDEDHTCDFSDVDIHVKKTEHVFPRSRSSAAAVVNKY</sequence>
<accession>A0AAD8I7M2</accession>